<protein>
    <recommendedName>
        <fullName evidence="3">HTH bat-type domain-containing protein</fullName>
    </recommendedName>
</protein>
<dbReference type="InterPro" id="IPR007050">
    <property type="entry name" value="HTH_bacterioopsin"/>
</dbReference>
<keyword evidence="2" id="KW-0804">Transcription</keyword>
<dbReference type="EMBL" id="CP031310">
    <property type="protein sequence ID" value="QCC50446.1"/>
    <property type="molecule type" value="Genomic_DNA"/>
</dbReference>
<dbReference type="AlphaFoldDB" id="A0A4D6HB40"/>
<dbReference type="RefSeq" id="WP_049993894.1">
    <property type="nucleotide sequence ID" value="NZ_CP031310.1"/>
</dbReference>
<evidence type="ECO:0000256" key="1">
    <source>
        <dbReference type="ARBA" id="ARBA00023015"/>
    </source>
</evidence>
<proteinExistence type="predicted"/>
<organism evidence="4 5">
    <name type="scientific">Halapricum salinum</name>
    <dbReference type="NCBI Taxonomy" id="1457250"/>
    <lineage>
        <taxon>Archaea</taxon>
        <taxon>Methanobacteriati</taxon>
        <taxon>Methanobacteriota</taxon>
        <taxon>Stenosarchaea group</taxon>
        <taxon>Halobacteria</taxon>
        <taxon>Halobacteriales</taxon>
        <taxon>Haloarculaceae</taxon>
        <taxon>Halapricum</taxon>
    </lineage>
</organism>
<feature type="domain" description="HTH bat-type" evidence="3">
    <location>
        <begin position="49"/>
        <end position="101"/>
    </location>
</feature>
<gene>
    <name evidence="4" type="ORF">DV733_03980</name>
</gene>
<dbReference type="KEGG" id="hsn:DV733_03980"/>
<keyword evidence="1" id="KW-0805">Transcription regulation</keyword>
<name>A0A4D6HB40_9EURY</name>
<dbReference type="GeneID" id="39846995"/>
<keyword evidence="5" id="KW-1185">Reference proteome</keyword>
<dbReference type="Proteomes" id="UP000296706">
    <property type="component" value="Chromosome"/>
</dbReference>
<evidence type="ECO:0000256" key="2">
    <source>
        <dbReference type="ARBA" id="ARBA00023163"/>
    </source>
</evidence>
<accession>A0A4D6HB40</accession>
<dbReference type="PANTHER" id="PTHR34236:SF1">
    <property type="entry name" value="DIMETHYL SULFOXIDE REDUCTASE TRANSCRIPTIONAL ACTIVATOR"/>
    <property type="match status" value="1"/>
</dbReference>
<dbReference type="Pfam" id="PF04967">
    <property type="entry name" value="HTH_10"/>
    <property type="match status" value="1"/>
</dbReference>
<evidence type="ECO:0000313" key="4">
    <source>
        <dbReference type="EMBL" id="QCC50446.1"/>
    </source>
</evidence>
<sequence length="108" mass="12005">MPNTLSLFIQPSRSGFLRHGAIAHAGSVRLLDVEVLDVGSYDRAVTTPLTDRQREAVEAAREVGYYEVPRTGDIETVARELDCAVSTASTLLRRAESRLVERTLEAFW</sequence>
<evidence type="ECO:0000259" key="3">
    <source>
        <dbReference type="Pfam" id="PF04967"/>
    </source>
</evidence>
<reference evidence="4 5" key="1">
    <citation type="journal article" date="2019" name="Nat. Commun.">
        <title>A new type of DNA phosphorothioation-based antiviral system in archaea.</title>
        <authorList>
            <person name="Xiong L."/>
            <person name="Liu S."/>
            <person name="Chen S."/>
            <person name="Xiao Y."/>
            <person name="Zhu B."/>
            <person name="Gao Y."/>
            <person name="Zhang Y."/>
            <person name="Chen B."/>
            <person name="Luo J."/>
            <person name="Deng Z."/>
            <person name="Chen X."/>
            <person name="Wang L."/>
            <person name="Chen S."/>
        </authorList>
    </citation>
    <scope>NUCLEOTIDE SEQUENCE [LARGE SCALE GENOMIC DNA]</scope>
    <source>
        <strain evidence="4 5">CBA1105</strain>
    </source>
</reference>
<dbReference type="PANTHER" id="PTHR34236">
    <property type="entry name" value="DIMETHYL SULFOXIDE REDUCTASE TRANSCRIPTIONAL ACTIVATOR"/>
    <property type="match status" value="1"/>
</dbReference>
<evidence type="ECO:0000313" key="5">
    <source>
        <dbReference type="Proteomes" id="UP000296706"/>
    </source>
</evidence>
<dbReference type="OrthoDB" id="27447at2157"/>